<feature type="region of interest" description="Disordered" evidence="2">
    <location>
        <begin position="1478"/>
        <end position="1506"/>
    </location>
</feature>
<dbReference type="PRINTS" id="PR00753">
    <property type="entry name" value="ACCSYNTHASE"/>
</dbReference>
<feature type="region of interest" description="Disordered" evidence="2">
    <location>
        <begin position="2723"/>
        <end position="2744"/>
    </location>
</feature>
<feature type="region of interest" description="Disordered" evidence="2">
    <location>
        <begin position="956"/>
        <end position="982"/>
    </location>
</feature>
<dbReference type="SUPFAM" id="SSF53383">
    <property type="entry name" value="PLP-dependent transferases"/>
    <property type="match status" value="1"/>
</dbReference>
<dbReference type="InterPro" id="IPR015422">
    <property type="entry name" value="PyrdxlP-dep_Trfase_small"/>
</dbReference>
<feature type="compositionally biased region" description="Basic and acidic residues" evidence="2">
    <location>
        <begin position="1493"/>
        <end position="1506"/>
    </location>
</feature>
<feature type="region of interest" description="Disordered" evidence="2">
    <location>
        <begin position="1533"/>
        <end position="1553"/>
    </location>
</feature>
<dbReference type="EMBL" id="JAUCMV010000003">
    <property type="protein sequence ID" value="KAK0409125.1"/>
    <property type="molecule type" value="Genomic_DNA"/>
</dbReference>
<dbReference type="Gene3D" id="3.40.640.10">
    <property type="entry name" value="Type I PLP-dependent aspartate aminotransferase-like (Major domain)"/>
    <property type="match status" value="1"/>
</dbReference>
<evidence type="ECO:0000313" key="5">
    <source>
        <dbReference type="Proteomes" id="UP001175271"/>
    </source>
</evidence>
<dbReference type="InterPro" id="IPR015424">
    <property type="entry name" value="PyrdxlP-dep_Trfase"/>
</dbReference>
<feature type="compositionally biased region" description="Basic and acidic residues" evidence="2">
    <location>
        <begin position="556"/>
        <end position="573"/>
    </location>
</feature>
<dbReference type="GO" id="GO:0006520">
    <property type="term" value="P:amino acid metabolic process"/>
    <property type="evidence" value="ECO:0007669"/>
    <property type="project" value="TreeGrafter"/>
</dbReference>
<protein>
    <recommendedName>
        <fullName evidence="3">Aminotransferase class I/classII large domain-containing protein</fullName>
    </recommendedName>
</protein>
<dbReference type="InterPro" id="IPR015421">
    <property type="entry name" value="PyrdxlP-dep_Trfase_major"/>
</dbReference>
<feature type="compositionally biased region" description="Polar residues" evidence="2">
    <location>
        <begin position="784"/>
        <end position="808"/>
    </location>
</feature>
<feature type="domain" description="Aminotransferase class I/classII large" evidence="3">
    <location>
        <begin position="146"/>
        <end position="514"/>
    </location>
</feature>
<gene>
    <name evidence="4" type="ORF">QR680_004353</name>
</gene>
<reference evidence="4" key="1">
    <citation type="submission" date="2023-06" db="EMBL/GenBank/DDBJ databases">
        <title>Genomic analysis of the entomopathogenic nematode Steinernema hermaphroditum.</title>
        <authorList>
            <person name="Schwarz E.M."/>
            <person name="Heppert J.K."/>
            <person name="Baniya A."/>
            <person name="Schwartz H.T."/>
            <person name="Tan C.-H."/>
            <person name="Antoshechkin I."/>
            <person name="Sternberg P.W."/>
            <person name="Goodrich-Blair H."/>
            <person name="Dillman A.R."/>
        </authorList>
    </citation>
    <scope>NUCLEOTIDE SEQUENCE</scope>
    <source>
        <strain evidence="4">PS9179</strain>
        <tissue evidence="4">Whole animal</tissue>
    </source>
</reference>
<feature type="region of interest" description="Disordered" evidence="2">
    <location>
        <begin position="1162"/>
        <end position="1196"/>
    </location>
</feature>
<feature type="compositionally biased region" description="Low complexity" evidence="2">
    <location>
        <begin position="2220"/>
        <end position="2238"/>
    </location>
</feature>
<feature type="region of interest" description="Disordered" evidence="2">
    <location>
        <begin position="1992"/>
        <end position="2031"/>
    </location>
</feature>
<evidence type="ECO:0000259" key="3">
    <source>
        <dbReference type="Pfam" id="PF00155"/>
    </source>
</evidence>
<accession>A0AA39HPG9</accession>
<keyword evidence="5" id="KW-1185">Reference proteome</keyword>
<evidence type="ECO:0000313" key="4">
    <source>
        <dbReference type="EMBL" id="KAK0409125.1"/>
    </source>
</evidence>
<proteinExistence type="predicted"/>
<feature type="region of interest" description="Disordered" evidence="2">
    <location>
        <begin position="736"/>
        <end position="824"/>
    </location>
</feature>
<feature type="region of interest" description="Disordered" evidence="2">
    <location>
        <begin position="2483"/>
        <end position="2502"/>
    </location>
</feature>
<feature type="region of interest" description="Disordered" evidence="2">
    <location>
        <begin position="2220"/>
        <end position="2252"/>
    </location>
</feature>
<dbReference type="InterPro" id="IPR050478">
    <property type="entry name" value="Ethylene_sulfur-biosynth"/>
</dbReference>
<dbReference type="CDD" id="cd00609">
    <property type="entry name" value="AAT_like"/>
    <property type="match status" value="1"/>
</dbReference>
<dbReference type="PANTHER" id="PTHR43795">
    <property type="entry name" value="BIFUNCTIONAL ASPARTATE AMINOTRANSFERASE AND GLUTAMATE/ASPARTATE-PREPHENATE AMINOTRANSFERASE-RELATED"/>
    <property type="match status" value="1"/>
</dbReference>
<evidence type="ECO:0000256" key="1">
    <source>
        <dbReference type="ARBA" id="ARBA00022898"/>
    </source>
</evidence>
<feature type="compositionally biased region" description="Low complexity" evidence="2">
    <location>
        <begin position="1885"/>
        <end position="1897"/>
    </location>
</feature>
<feature type="compositionally biased region" description="Acidic residues" evidence="2">
    <location>
        <begin position="2068"/>
        <end position="2080"/>
    </location>
</feature>
<feature type="region of interest" description="Disordered" evidence="2">
    <location>
        <begin position="1691"/>
        <end position="1734"/>
    </location>
</feature>
<dbReference type="GO" id="GO:0008483">
    <property type="term" value="F:transaminase activity"/>
    <property type="evidence" value="ECO:0007669"/>
    <property type="project" value="TreeGrafter"/>
</dbReference>
<organism evidence="4 5">
    <name type="scientific">Steinernema hermaphroditum</name>
    <dbReference type="NCBI Taxonomy" id="289476"/>
    <lineage>
        <taxon>Eukaryota</taxon>
        <taxon>Metazoa</taxon>
        <taxon>Ecdysozoa</taxon>
        <taxon>Nematoda</taxon>
        <taxon>Chromadorea</taxon>
        <taxon>Rhabditida</taxon>
        <taxon>Tylenchina</taxon>
        <taxon>Panagrolaimomorpha</taxon>
        <taxon>Strongyloidoidea</taxon>
        <taxon>Steinernematidae</taxon>
        <taxon>Steinernema</taxon>
    </lineage>
</organism>
<keyword evidence="1" id="KW-0663">Pyridoxal phosphate</keyword>
<sequence>MIGLIFYLTERLSALFLLFYGAPRRPAALEAPPADPPQSERSEKRAISERFCCKNCRDSLSTVSPLEGANEDPSWVSFFANWKNASATSASAKRKKKGSKGVEGPMADRIATRAQRLLVGADNATAAYKEVYVDQWHPTENPQGKVNLCTAENNLCDDLLHEKLEANANRLRPDEARISHYPVPGGYESTKEAAKRYLEHFHAASDLRTDYMILTPGCTAAYDMLSFCLCQPGDVVLSAAPFYGRLFNNFEERGQAEVVPVPYENIMHPRLDVAQFQSMTHHLEEDGKRVKVIVVINPNNPLGVVFPREQIVKLCNWAASKNIHVIIDEVFASTVYERSSQFESFLSYRNQVDSAKVTYLWGFSKDLCLPGLKFALVYSESEQVIKSIRRLEIMQPCAPCVQHVAEILLEDLDWLKSFHTEKNSRLLKNKNFLCAMLNKLRIDYVPCTAAFTVYVDLRRYMVDASFKGELQLWLELCCAGVFISPGQFMGGAEPGWFRVVFSGDRDALVEGLQRFERSLGQLSDKKYAIPALPRIDTNPLLGQTGAMAPREAEHLTIESHPEEPEPSMKRELSGWDFGEAPSDNLDAPSSASKKKRVSWVDIEGVARSLEAATKAYEAAGEEQNHAESDPNYHLEVRKNSDARRASLDFITQLVTQGAKEGEGDVLNAVFEKTPEEKSQAELQRKPTIEEVQKYDHSYISQFIVKASEELETRPNHPPVDTSFVADLISKKTEDQNDRLLDAVFPRPTSKEEEEAPEEPTSSIGESKPIMEPQSDISLDDVFTPNVSKDQAESTAKSPTKKITSSEKSVNLKPEPSQPSIDTSFISDLIGGHKEEEKAPTSAVPLEDVFTRPTSADHAQPTVETDVSLDDVFAPEVPKPKAHTKVLDLKIEPTQPSIDTSFVSDLVGKASEDKKTVSTTSTTIFKEVELIETKVEERGDISLDDVFAPKSIEDQVKTETTKKKTTSTEKTLSLKPQPSQPSIDTSFIADLVNEKKDEDRKTTSKDNLLDTVFAPSEQTIIVESATSCLEPVMLVRENELVTMEDSGIDVSHQHSVMLTTDQCHKSIDTSFIADLIAQKPEVDEKKKDDIPRSVFTLPEPLATSTLKKEKKQKVDQKIKTDEPQEVVSSIDTSFIADLVAQKSEERSIEADNDVLDTIFSTTTEDQVDVESPKKITKSESKDNRLSLKPEPSQPTIDTSFVADLVAQKPESETTPSTTDSTILDSVFDGMRTEEQNEVEGQPERKATLEEVQRFDHCYIDQFLASTPQKKITIQETTIQYESSNLIESGPPSIIITAESEAPEKPARTYTETELAHVESRGELSIDASVVPSVQEPTDEVKMEVKEPEVTDTSFIASLVAKEPEKEKPGESGDDLLATVFAGVQKDEHTEPVESEPVSIELNHKVENDIVEKVIKEKAEATVKRSVQSEKEETHITPSPPKSDTSYVMKDVEYSKPGPSIDTSFIADLVAREPEMITAKEPNDDLLSAIFDSSNPKEEPSEGEPERKLTIEEVQQFDYSYIEQFIVNNPKKSSLQEAPLQMRTSSLVEPDPSAAERVAEDTVSKATSEAESDILAAVFEAPKASQMQKVRRRFVHQDSVKIIRRSRHTDEHSEDEDILHAVFAAKPVVTEEKKPEVGHLHAKDHGKKVSISAMEAVFIKLAPEEETEEDEPSAQRVEKCSKRVSISAMKPRCIGIHEEEEDTASTDEIRPDPEELASSTSPKEVDLSESGGQMKRYGRKLTKQEVEVFDSSYIEKFIAEKPRIRENSLSLEDSGVVDLSFVEEMVKKEEPEVQEHHDGAAHHAVPLKEEFAYIDNLVKAARDSKSCQEDNDIIEKVFGGMSSLKKVPEVEIVYEVKKPFDESEEIFKEIPERPTFLIHSEDIPHEPLTTPQPVTPTQKEQPRRLSKITSASDLSKKEKELLVTEISRHHPVTPEDDDLLESVFSKFKPSLSTQISQIDAESVDSTEKPCVENEEISKEIPERPTFLIHTEDIPHEPLKTPEPSVKAVTPTQKDQPRKLSKIASASDLSKKEKELLVTEISRHQPSEDDDLLESVFSKFKPSFSTQISQVDDESVDSVETEELERKLSAAHDRSKKEEELLETEHSGKKKERNGEDGTQTPLPSRCDDLHFEIPEESLLEAVKREAEEEELASEETFSSASPVEERPTSTSTDSTVQETHVPQIDISFVEDLIRRNDVISPGAFSMDSGIVAPKRHITFDQSASSSESSFQKESSDSDTSVIRVPEPNRDPSLTNLAKFEDASSETSSIRAGSPLNRACEEYENLLNHVFSGSTAPPEETTSKVQELRYRDDGFHHSQPETPKAQPARKLTITTHISEDSLRKTEQERSEGAASRHDGQEHHAFPLEEQLGFIDELVRETKESKSCEEDHDIIEKVFTGMSSLRRKEPEDDFLKIRKVEPQFTLSISRAVPEEETYKNRSVVEIDPNDGLLDLVFSTIEVKKEKKERQRGEVVVEKVDVTQIVYDSSAPEKEEPEKKTPVESRQSGGFIQSLLLNSLLITLPDTVASTETIERISSEPIYPFRSHDDSACPSKNHIYYHIVPSKDDPSELSMETIAVPKRLHLIQQQPETSDDDKDTVDSTTQTTHVLIEVTTKDEAIQECQEQKEVGIQTTKHVGFHCQITVIPPEEQDERLRYPVETECHNEKHTKDADHCQPQYRIKQSSMTPTEKILGKTDKLYMTKDKSLGQWVISAVCRSTPFGFERSSLAAKGYSPAPPLPDVIETTRK</sequence>
<feature type="region of interest" description="Disordered" evidence="2">
    <location>
        <begin position="1423"/>
        <end position="1444"/>
    </location>
</feature>
<feature type="region of interest" description="Disordered" evidence="2">
    <location>
        <begin position="556"/>
        <end position="593"/>
    </location>
</feature>
<name>A0AA39HPG9_9BILA</name>
<feature type="compositionally biased region" description="Basic and acidic residues" evidence="2">
    <location>
        <begin position="2486"/>
        <end position="2498"/>
    </location>
</feature>
<feature type="compositionally biased region" description="Basic and acidic residues" evidence="2">
    <location>
        <begin position="2081"/>
        <end position="2104"/>
    </location>
</feature>
<feature type="compositionally biased region" description="Basic and acidic residues" evidence="2">
    <location>
        <begin position="1423"/>
        <end position="1433"/>
    </location>
</feature>
<dbReference type="Gene3D" id="3.90.1150.10">
    <property type="entry name" value="Aspartate Aminotransferase, domain 1"/>
    <property type="match status" value="1"/>
</dbReference>
<dbReference type="PANTHER" id="PTHR43795:SF39">
    <property type="entry name" value="AMINOTRANSFERASE CLASS I_CLASSII DOMAIN-CONTAINING PROTEIN"/>
    <property type="match status" value="1"/>
</dbReference>
<feature type="compositionally biased region" description="Polar residues" evidence="2">
    <location>
        <begin position="1533"/>
        <end position="1545"/>
    </location>
</feature>
<feature type="compositionally biased region" description="Polar residues" evidence="2">
    <location>
        <begin position="2166"/>
        <end position="2177"/>
    </location>
</feature>
<feature type="region of interest" description="Disordered" evidence="2">
    <location>
        <begin position="1881"/>
        <end position="1905"/>
    </location>
</feature>
<comment type="caution">
    <text evidence="4">The sequence shown here is derived from an EMBL/GenBank/DDBJ whole genome shotgun (WGS) entry which is preliminary data.</text>
</comment>
<feature type="region of interest" description="Disordered" evidence="2">
    <location>
        <begin position="2061"/>
        <end position="2177"/>
    </location>
</feature>
<feature type="compositionally biased region" description="Basic and acidic residues" evidence="2">
    <location>
        <begin position="1169"/>
        <end position="1186"/>
    </location>
</feature>
<dbReference type="GO" id="GO:0030170">
    <property type="term" value="F:pyridoxal phosphate binding"/>
    <property type="evidence" value="ECO:0007669"/>
    <property type="project" value="InterPro"/>
</dbReference>
<evidence type="ECO:0000256" key="2">
    <source>
        <dbReference type="SAM" id="MobiDB-lite"/>
    </source>
</evidence>
<dbReference type="Pfam" id="PF00155">
    <property type="entry name" value="Aminotran_1_2"/>
    <property type="match status" value="1"/>
</dbReference>
<feature type="region of interest" description="Disordered" evidence="2">
    <location>
        <begin position="2311"/>
        <end position="2364"/>
    </location>
</feature>
<feature type="compositionally biased region" description="Basic and acidic residues" evidence="2">
    <location>
        <begin position="2334"/>
        <end position="2363"/>
    </location>
</feature>
<dbReference type="InterPro" id="IPR004839">
    <property type="entry name" value="Aminotransferase_I/II_large"/>
</dbReference>
<dbReference type="Proteomes" id="UP001175271">
    <property type="component" value="Unassembled WGS sequence"/>
</dbReference>